<gene>
    <name evidence="1" type="primary">A06g507530.1_BraROA</name>
    <name evidence="1" type="ORF">IGI04_024044</name>
</gene>
<keyword evidence="2" id="KW-1185">Reference proteome</keyword>
<organism evidence="1 2">
    <name type="scientific">Brassica rapa subsp. trilocularis</name>
    <dbReference type="NCBI Taxonomy" id="1813537"/>
    <lineage>
        <taxon>Eukaryota</taxon>
        <taxon>Viridiplantae</taxon>
        <taxon>Streptophyta</taxon>
        <taxon>Embryophyta</taxon>
        <taxon>Tracheophyta</taxon>
        <taxon>Spermatophyta</taxon>
        <taxon>Magnoliopsida</taxon>
        <taxon>eudicotyledons</taxon>
        <taxon>Gunneridae</taxon>
        <taxon>Pentapetalae</taxon>
        <taxon>rosids</taxon>
        <taxon>malvids</taxon>
        <taxon>Brassicales</taxon>
        <taxon>Brassicaceae</taxon>
        <taxon>Brassiceae</taxon>
        <taxon>Brassica</taxon>
    </lineage>
</organism>
<accession>A0ABQ7M5M1</accession>
<reference evidence="1 2" key="1">
    <citation type="submission" date="2021-03" db="EMBL/GenBank/DDBJ databases">
        <authorList>
            <person name="King G.J."/>
            <person name="Bancroft I."/>
            <person name="Baten A."/>
            <person name="Bloomfield J."/>
            <person name="Borpatragohain P."/>
            <person name="He Z."/>
            <person name="Irish N."/>
            <person name="Irwin J."/>
            <person name="Liu K."/>
            <person name="Mauleon R.P."/>
            <person name="Moore J."/>
            <person name="Morris R."/>
            <person name="Ostergaard L."/>
            <person name="Wang B."/>
            <person name="Wells R."/>
        </authorList>
    </citation>
    <scope>NUCLEOTIDE SEQUENCE [LARGE SCALE GENOMIC DNA]</scope>
    <source>
        <strain evidence="1">R-o-18</strain>
        <tissue evidence="1">Leaf</tissue>
    </source>
</reference>
<dbReference type="EMBL" id="JADBGQ010000006">
    <property type="protein sequence ID" value="KAG5394081.1"/>
    <property type="molecule type" value="Genomic_DNA"/>
</dbReference>
<proteinExistence type="predicted"/>
<sequence length="97" mass="10897">MSSTGNLITSIQGLSASSGDLSALHRILKGAEETLRADSDLELSTLEQLEPLLDWKCSSLTNRFCWPREGGEWTAPILDEVEIANTRRLMMNEWYLL</sequence>
<name>A0ABQ7M5M1_BRACM</name>
<protein>
    <submittedName>
        <fullName evidence="1">Uncharacterized protein</fullName>
    </submittedName>
</protein>
<evidence type="ECO:0000313" key="1">
    <source>
        <dbReference type="EMBL" id="KAG5394081.1"/>
    </source>
</evidence>
<evidence type="ECO:0000313" key="2">
    <source>
        <dbReference type="Proteomes" id="UP000823674"/>
    </source>
</evidence>
<comment type="caution">
    <text evidence="1">The sequence shown here is derived from an EMBL/GenBank/DDBJ whole genome shotgun (WGS) entry which is preliminary data.</text>
</comment>
<dbReference type="Proteomes" id="UP000823674">
    <property type="component" value="Chromosome A06"/>
</dbReference>